<keyword evidence="3 7" id="KW-0227">DNA damage</keyword>
<evidence type="ECO:0000313" key="11">
    <source>
        <dbReference type="Proteomes" id="UP000294613"/>
    </source>
</evidence>
<accession>A0A4R3JRS2</accession>
<keyword evidence="4 7" id="KW-0233">DNA recombination</keyword>
<dbReference type="RefSeq" id="WP_116441797.1">
    <property type="nucleotide sequence ID" value="NZ_BHEO01000008.1"/>
</dbReference>
<reference evidence="9 12" key="1">
    <citation type="journal article" date="2018" name="Int. J. Syst. Evol. Microbiol.">
        <title>Draft Genome Sequence of Faecalimonas umbilicata JCM 30896T, an Acetate-Producing Bacterium Isolated from Human Feces.</title>
        <authorList>
            <person name="Sakamoto M."/>
            <person name="Ikeyama N."/>
            <person name="Yuki M."/>
            <person name="Ohkuma M."/>
        </authorList>
    </citation>
    <scope>NUCLEOTIDE SEQUENCE [LARGE SCALE GENOMIC DNA]</scope>
    <source>
        <strain evidence="9 12">EGH7</strain>
    </source>
</reference>
<dbReference type="GO" id="GO:0006310">
    <property type="term" value="P:DNA recombination"/>
    <property type="evidence" value="ECO:0007669"/>
    <property type="project" value="UniProtKB-UniRule"/>
</dbReference>
<evidence type="ECO:0000256" key="1">
    <source>
        <dbReference type="ARBA" id="ARBA00007452"/>
    </source>
</evidence>
<name>A0A4R3JRS2_9FIRM</name>
<keyword evidence="5 7" id="KW-0234">DNA repair</keyword>
<dbReference type="InterPro" id="IPR022572">
    <property type="entry name" value="DNA_rep/recomb_RecO_N"/>
</dbReference>
<dbReference type="Pfam" id="PF02565">
    <property type="entry name" value="RecO_C"/>
    <property type="match status" value="1"/>
</dbReference>
<evidence type="ECO:0000256" key="6">
    <source>
        <dbReference type="ARBA" id="ARBA00033409"/>
    </source>
</evidence>
<dbReference type="HAMAP" id="MF_00201">
    <property type="entry name" value="RecO"/>
    <property type="match status" value="1"/>
</dbReference>
<evidence type="ECO:0000256" key="3">
    <source>
        <dbReference type="ARBA" id="ARBA00022763"/>
    </source>
</evidence>
<dbReference type="SUPFAM" id="SSF50249">
    <property type="entry name" value="Nucleic acid-binding proteins"/>
    <property type="match status" value="1"/>
</dbReference>
<gene>
    <name evidence="7 9" type="primary">recO</name>
    <name evidence="10" type="ORF">EDD74_10227</name>
    <name evidence="9" type="ORF">FAEUMB_18970</name>
</gene>
<dbReference type="InterPro" id="IPR037278">
    <property type="entry name" value="ARFGAP/RecO"/>
</dbReference>
<dbReference type="NCBIfam" id="TIGR00613">
    <property type="entry name" value="reco"/>
    <property type="match status" value="1"/>
</dbReference>
<feature type="domain" description="DNA replication/recombination mediator RecO N-terminal" evidence="8">
    <location>
        <begin position="4"/>
        <end position="80"/>
    </location>
</feature>
<evidence type="ECO:0000256" key="2">
    <source>
        <dbReference type="ARBA" id="ARBA00021310"/>
    </source>
</evidence>
<dbReference type="Proteomes" id="UP000702954">
    <property type="component" value="Unassembled WGS sequence"/>
</dbReference>
<evidence type="ECO:0000313" key="9">
    <source>
        <dbReference type="EMBL" id="GBU05356.1"/>
    </source>
</evidence>
<dbReference type="InterPro" id="IPR003717">
    <property type="entry name" value="RecO"/>
</dbReference>
<evidence type="ECO:0000256" key="7">
    <source>
        <dbReference type="HAMAP-Rule" id="MF_00201"/>
    </source>
</evidence>
<dbReference type="GO" id="GO:0006302">
    <property type="term" value="P:double-strand break repair"/>
    <property type="evidence" value="ECO:0007669"/>
    <property type="project" value="TreeGrafter"/>
</dbReference>
<dbReference type="Gene3D" id="1.20.1440.120">
    <property type="entry name" value="Recombination protein O, C-terminal domain"/>
    <property type="match status" value="1"/>
</dbReference>
<dbReference type="InterPro" id="IPR012340">
    <property type="entry name" value="NA-bd_OB-fold"/>
</dbReference>
<sequence length="248" mass="28331">MNQAVTVTGMILSAAPVGDYDKRVVILTKERGKISAFARGARRPNSSLVGVTTPFAFGEMTLYEGKSSYNLVQADISNYFSELRTDMEGAYYGFYFMEFADYYTKENNDEREMLKLLYQSLRALVRKTIPYELIRYIFELKSISINGEAPEVFACVSCGSTEELEVFSESGQGMLCSECCHEVKDGKRLHPSTIYAMQYIISSSIEKLYTFTVSAQVQKELKQLMKQYIRHHIDKNFKSLEVLEVCIR</sequence>
<comment type="similarity">
    <text evidence="1 7">Belongs to the RecO family.</text>
</comment>
<dbReference type="Pfam" id="PF11967">
    <property type="entry name" value="RecO_N"/>
    <property type="match status" value="1"/>
</dbReference>
<evidence type="ECO:0000256" key="4">
    <source>
        <dbReference type="ARBA" id="ARBA00023172"/>
    </source>
</evidence>
<evidence type="ECO:0000256" key="5">
    <source>
        <dbReference type="ARBA" id="ARBA00023204"/>
    </source>
</evidence>
<dbReference type="InterPro" id="IPR042242">
    <property type="entry name" value="RecO_C"/>
</dbReference>
<dbReference type="AlphaFoldDB" id="A0A4R3JRS2"/>
<keyword evidence="12" id="KW-1185">Reference proteome</keyword>
<evidence type="ECO:0000313" key="12">
    <source>
        <dbReference type="Proteomes" id="UP000702954"/>
    </source>
</evidence>
<comment type="function">
    <text evidence="7">Involved in DNA repair and RecF pathway recombination.</text>
</comment>
<dbReference type="PANTHER" id="PTHR33991">
    <property type="entry name" value="DNA REPAIR PROTEIN RECO"/>
    <property type="match status" value="1"/>
</dbReference>
<evidence type="ECO:0000313" key="10">
    <source>
        <dbReference type="EMBL" id="TCS69860.1"/>
    </source>
</evidence>
<evidence type="ECO:0000259" key="8">
    <source>
        <dbReference type="Pfam" id="PF11967"/>
    </source>
</evidence>
<comment type="caution">
    <text evidence="10">The sequence shown here is derived from an EMBL/GenBank/DDBJ whole genome shotgun (WGS) entry which is preliminary data.</text>
</comment>
<dbReference type="SUPFAM" id="SSF57863">
    <property type="entry name" value="ArfGap/RecO-like zinc finger"/>
    <property type="match status" value="1"/>
</dbReference>
<protein>
    <recommendedName>
        <fullName evidence="2 7">DNA repair protein RecO</fullName>
    </recommendedName>
    <alternativeName>
        <fullName evidence="6 7">Recombination protein O</fullName>
    </alternativeName>
</protein>
<dbReference type="EMBL" id="SLZV01000002">
    <property type="protein sequence ID" value="TCS69860.1"/>
    <property type="molecule type" value="Genomic_DNA"/>
</dbReference>
<reference evidence="10 11" key="2">
    <citation type="submission" date="2019-03" db="EMBL/GenBank/DDBJ databases">
        <title>Genomic Encyclopedia of Type Strains, Phase IV (KMG-IV): sequencing the most valuable type-strain genomes for metagenomic binning, comparative biology and taxonomic classification.</title>
        <authorList>
            <person name="Goeker M."/>
        </authorList>
    </citation>
    <scope>NUCLEOTIDE SEQUENCE [LARGE SCALE GENOMIC DNA]</scope>
    <source>
        <strain evidence="10 11">DSM 103426</strain>
    </source>
</reference>
<organism evidence="10 11">
    <name type="scientific">Faecalimonas umbilicata</name>
    <dbReference type="NCBI Taxonomy" id="1912855"/>
    <lineage>
        <taxon>Bacteria</taxon>
        <taxon>Bacillati</taxon>
        <taxon>Bacillota</taxon>
        <taxon>Clostridia</taxon>
        <taxon>Lachnospirales</taxon>
        <taxon>Lachnospiraceae</taxon>
        <taxon>Faecalimonas</taxon>
    </lineage>
</organism>
<dbReference type="GO" id="GO:0043590">
    <property type="term" value="C:bacterial nucleoid"/>
    <property type="evidence" value="ECO:0007669"/>
    <property type="project" value="TreeGrafter"/>
</dbReference>
<dbReference type="EMBL" id="BHEO01000008">
    <property type="protein sequence ID" value="GBU05356.1"/>
    <property type="molecule type" value="Genomic_DNA"/>
</dbReference>
<dbReference type="Proteomes" id="UP000294613">
    <property type="component" value="Unassembled WGS sequence"/>
</dbReference>
<proteinExistence type="inferred from homology"/>
<dbReference type="PANTHER" id="PTHR33991:SF1">
    <property type="entry name" value="DNA REPAIR PROTEIN RECO"/>
    <property type="match status" value="1"/>
</dbReference>
<dbReference type="Gene3D" id="2.40.50.140">
    <property type="entry name" value="Nucleic acid-binding proteins"/>
    <property type="match status" value="1"/>
</dbReference>